<accession>A0AA41NFP0</accession>
<proteinExistence type="predicted"/>
<keyword evidence="2" id="KW-1185">Reference proteome</keyword>
<dbReference type="Proteomes" id="UP001166674">
    <property type="component" value="Unassembled WGS sequence"/>
</dbReference>
<sequence>MMNLISSYQNNDIITFEKVLKTNHTNIKDDPFSKTTQQRYLAKYSNQVLIKLSLIQQRILFILKELNIDVADVKSLLVQHMVANTIHEQTDQVNQIYPLDHAVMQTFKEQGMNSKTTVRLCPESYGYYDRSVFSIS</sequence>
<organism evidence="1 2">
    <name type="scientific">Sciurus carolinensis</name>
    <name type="common">Eastern gray squirrel</name>
    <dbReference type="NCBI Taxonomy" id="30640"/>
    <lineage>
        <taxon>Eukaryota</taxon>
        <taxon>Metazoa</taxon>
        <taxon>Chordata</taxon>
        <taxon>Craniata</taxon>
        <taxon>Vertebrata</taxon>
        <taxon>Euteleostomi</taxon>
        <taxon>Mammalia</taxon>
        <taxon>Eutheria</taxon>
        <taxon>Euarchontoglires</taxon>
        <taxon>Glires</taxon>
        <taxon>Rodentia</taxon>
        <taxon>Sciuromorpha</taxon>
        <taxon>Sciuridae</taxon>
        <taxon>Sciurinae</taxon>
        <taxon>Sciurini</taxon>
        <taxon>Sciurus</taxon>
    </lineage>
</organism>
<dbReference type="EMBL" id="JAATJV010432500">
    <property type="protein sequence ID" value="MBZ3889567.1"/>
    <property type="molecule type" value="Genomic_DNA"/>
</dbReference>
<gene>
    <name evidence="1" type="ORF">SUZIE_203600</name>
</gene>
<evidence type="ECO:0000313" key="2">
    <source>
        <dbReference type="Proteomes" id="UP001166674"/>
    </source>
</evidence>
<dbReference type="AlphaFoldDB" id="A0AA41NFP0"/>
<comment type="caution">
    <text evidence="1">The sequence shown here is derived from an EMBL/GenBank/DDBJ whole genome shotgun (WGS) entry which is preliminary data.</text>
</comment>
<dbReference type="Gene3D" id="1.25.40.570">
    <property type="match status" value="1"/>
</dbReference>
<evidence type="ECO:0000313" key="1">
    <source>
        <dbReference type="EMBL" id="MBZ3889567.1"/>
    </source>
</evidence>
<protein>
    <submittedName>
        <fullName evidence="1">COP9 signalosome complex subunit 2</fullName>
    </submittedName>
</protein>
<dbReference type="PANTHER" id="PTHR10678">
    <property type="entry name" value="26S PROTEASOME NON-ATPASE REGULATORY SUBUNIT 11/COP9 SIGNALOSOME COMPLEX SUBUNIT 2"/>
    <property type="match status" value="1"/>
</dbReference>
<name>A0AA41NFP0_SCICA</name>
<dbReference type="InterPro" id="IPR050871">
    <property type="entry name" value="26S_Proteasome/COP9_Components"/>
</dbReference>
<reference evidence="1" key="1">
    <citation type="submission" date="2020-03" db="EMBL/GenBank/DDBJ databases">
        <title>Studies in the Genomics of Life Span.</title>
        <authorList>
            <person name="Glass D."/>
        </authorList>
    </citation>
    <scope>NUCLEOTIDE SEQUENCE</scope>
    <source>
        <strain evidence="1">SUZIE</strain>
        <tissue evidence="1">Muscle</tissue>
    </source>
</reference>